<dbReference type="GO" id="GO:0005524">
    <property type="term" value="F:ATP binding"/>
    <property type="evidence" value="ECO:0007669"/>
    <property type="project" value="UniProtKB-KW"/>
</dbReference>
<dbReference type="GO" id="GO:0005737">
    <property type="term" value="C:cytoplasm"/>
    <property type="evidence" value="ECO:0007669"/>
    <property type="project" value="TreeGrafter"/>
</dbReference>
<keyword evidence="3 8" id="KW-0436">Ligase</keyword>
<keyword evidence="11" id="KW-1185">Reference proteome</keyword>
<dbReference type="PANTHER" id="PTHR43700:SF1">
    <property type="entry name" value="PHOSPHORIBOSYLAMINOIMIDAZOLE-SUCCINOCARBOXAMIDE SYNTHASE"/>
    <property type="match status" value="1"/>
</dbReference>
<reference evidence="10 11" key="1">
    <citation type="submission" date="2018-03" db="EMBL/GenBank/DDBJ databases">
        <title>Phenotypic and genomic properties of Cyclonatronum proteinivorum gen. nov., sp. nov., a haloalkaliphilic bacteroidete from soda lakes possessing Na+-translocating rhodopsin.</title>
        <authorList>
            <person name="Toshchakov S.V."/>
            <person name="Korzhenkov A."/>
            <person name="Samarov N.I."/>
            <person name="Kublanov I.V."/>
            <person name="Muntyan M.S."/>
            <person name="Sorokin D.Y."/>
        </authorList>
    </citation>
    <scope>NUCLEOTIDE SEQUENCE [LARGE SCALE GENOMIC DNA]</scope>
    <source>
        <strain evidence="10 11">Omega</strain>
    </source>
</reference>
<evidence type="ECO:0000256" key="8">
    <source>
        <dbReference type="HAMAP-Rule" id="MF_00137"/>
    </source>
</evidence>
<dbReference type="Proteomes" id="UP000254808">
    <property type="component" value="Chromosome"/>
</dbReference>
<dbReference type="Gene3D" id="3.30.200.20">
    <property type="entry name" value="Phosphorylase Kinase, domain 1"/>
    <property type="match status" value="1"/>
</dbReference>
<dbReference type="NCBIfam" id="NF010568">
    <property type="entry name" value="PRK13961.1"/>
    <property type="match status" value="1"/>
</dbReference>
<evidence type="ECO:0000256" key="3">
    <source>
        <dbReference type="ARBA" id="ARBA00022598"/>
    </source>
</evidence>
<sequence length="318" mass="35499">MVNTDELLAHCISLSNPEGFDDPRRGKVRDVYALPGDKLAIVSTDRISAYDHILGEPIPCKGQILNLMAAWSLRQVQDIVPVHLIEVPHPNITIAKKCSPIAVEVVVRGHLTGHAWRQYQKGLRSVSGAAMPDGLREFDPFPEPIITPTTKAEAGHDEDISAEQIVASGLISEPVWKKISQTALQLFERGRKIAASRGLILADTKYEFGFNGQTLTLIDEIHTPDSSRYFYQEGFDELRAAGKAPVQLSKEYIREWLRENGFTGQPGEVMPQLPDEIRLNVFQKYARLYEQITGEAFTPVITPDFDYTLAAVLNKFMA</sequence>
<dbReference type="EC" id="6.3.2.6" evidence="8"/>
<comment type="pathway">
    <text evidence="1 8">Purine metabolism; IMP biosynthesis via de novo pathway; 5-amino-1-(5-phospho-D-ribosyl)imidazole-4-carboxamide from 5-amino-1-(5-phospho-D-ribosyl)imidazole-4-carboxylate: step 1/2.</text>
</comment>
<dbReference type="RefSeq" id="WP_114984548.1">
    <property type="nucleotide sequence ID" value="NZ_CP027806.1"/>
</dbReference>
<evidence type="ECO:0000256" key="4">
    <source>
        <dbReference type="ARBA" id="ARBA00022741"/>
    </source>
</evidence>
<dbReference type="SUPFAM" id="SSF56104">
    <property type="entry name" value="SAICAR synthase-like"/>
    <property type="match status" value="1"/>
</dbReference>
<organism evidence="10 11">
    <name type="scientific">Cyclonatronum proteinivorum</name>
    <dbReference type="NCBI Taxonomy" id="1457365"/>
    <lineage>
        <taxon>Bacteria</taxon>
        <taxon>Pseudomonadati</taxon>
        <taxon>Balneolota</taxon>
        <taxon>Balneolia</taxon>
        <taxon>Balneolales</taxon>
        <taxon>Cyclonatronaceae</taxon>
        <taxon>Cyclonatronum</taxon>
    </lineage>
</organism>
<proteinExistence type="inferred from homology"/>
<evidence type="ECO:0000256" key="5">
    <source>
        <dbReference type="ARBA" id="ARBA00022755"/>
    </source>
</evidence>
<dbReference type="PROSITE" id="PS01058">
    <property type="entry name" value="SAICAR_SYNTHETASE_2"/>
    <property type="match status" value="1"/>
</dbReference>
<dbReference type="InterPro" id="IPR028923">
    <property type="entry name" value="SAICAR_synt/ADE2_N"/>
</dbReference>
<evidence type="ECO:0000313" key="10">
    <source>
        <dbReference type="EMBL" id="AXJ01350.1"/>
    </source>
</evidence>
<dbReference type="EMBL" id="CP027806">
    <property type="protein sequence ID" value="AXJ01350.1"/>
    <property type="molecule type" value="Genomic_DNA"/>
</dbReference>
<evidence type="ECO:0000256" key="7">
    <source>
        <dbReference type="ARBA" id="ARBA00048475"/>
    </source>
</evidence>
<dbReference type="CDD" id="cd01414">
    <property type="entry name" value="SAICAR_synt_Sc"/>
    <property type="match status" value="1"/>
</dbReference>
<evidence type="ECO:0000256" key="2">
    <source>
        <dbReference type="ARBA" id="ARBA00010190"/>
    </source>
</evidence>
<comment type="similarity">
    <text evidence="2 8">Belongs to the SAICAR synthetase family.</text>
</comment>
<keyword evidence="4 8" id="KW-0547">Nucleotide-binding</keyword>
<protein>
    <recommendedName>
        <fullName evidence="8">Phosphoribosylaminoimidazole-succinocarboxamide synthase</fullName>
        <ecNumber evidence="8">6.3.2.6</ecNumber>
    </recommendedName>
    <alternativeName>
        <fullName evidence="8">SAICAR synthetase</fullName>
    </alternativeName>
</protein>
<dbReference type="Gene3D" id="3.30.470.20">
    <property type="entry name" value="ATP-grasp fold, B domain"/>
    <property type="match status" value="1"/>
</dbReference>
<dbReference type="InterPro" id="IPR018236">
    <property type="entry name" value="SAICAR_synthetase_CS"/>
</dbReference>
<dbReference type="GO" id="GO:0004639">
    <property type="term" value="F:phosphoribosylaminoimidazolesuccinocarboxamide synthase activity"/>
    <property type="evidence" value="ECO:0007669"/>
    <property type="project" value="UniProtKB-UniRule"/>
</dbReference>
<evidence type="ECO:0000256" key="6">
    <source>
        <dbReference type="ARBA" id="ARBA00022840"/>
    </source>
</evidence>
<dbReference type="AlphaFoldDB" id="A0A345ULJ8"/>
<name>A0A345ULJ8_9BACT</name>
<dbReference type="PANTHER" id="PTHR43700">
    <property type="entry name" value="PHOSPHORIBOSYLAMINOIMIDAZOLE-SUCCINOCARBOXAMIDE SYNTHASE"/>
    <property type="match status" value="1"/>
</dbReference>
<dbReference type="GO" id="GO:0006189">
    <property type="term" value="P:'de novo' IMP biosynthetic process"/>
    <property type="evidence" value="ECO:0007669"/>
    <property type="project" value="UniProtKB-UniRule"/>
</dbReference>
<dbReference type="KEGG" id="cprv:CYPRO_2101"/>
<keyword evidence="6 8" id="KW-0067">ATP-binding</keyword>
<comment type="catalytic activity">
    <reaction evidence="7 8">
        <text>5-amino-1-(5-phospho-D-ribosyl)imidazole-4-carboxylate + L-aspartate + ATP = (2S)-2-[5-amino-1-(5-phospho-beta-D-ribosyl)imidazole-4-carboxamido]succinate + ADP + phosphate + 2 H(+)</text>
        <dbReference type="Rhea" id="RHEA:22628"/>
        <dbReference type="ChEBI" id="CHEBI:15378"/>
        <dbReference type="ChEBI" id="CHEBI:29991"/>
        <dbReference type="ChEBI" id="CHEBI:30616"/>
        <dbReference type="ChEBI" id="CHEBI:43474"/>
        <dbReference type="ChEBI" id="CHEBI:58443"/>
        <dbReference type="ChEBI" id="CHEBI:77657"/>
        <dbReference type="ChEBI" id="CHEBI:456216"/>
        <dbReference type="EC" id="6.3.2.6"/>
    </reaction>
</comment>
<accession>A0A345ULJ8</accession>
<dbReference type="NCBIfam" id="NF009251">
    <property type="entry name" value="PRK12607.1"/>
    <property type="match status" value="1"/>
</dbReference>
<feature type="domain" description="SAICAR synthetase/ADE2 N-terminal" evidence="9">
    <location>
        <begin position="25"/>
        <end position="260"/>
    </location>
</feature>
<gene>
    <name evidence="8" type="primary">purC</name>
    <name evidence="10" type="ORF">CYPRO_2101</name>
</gene>
<keyword evidence="5 8" id="KW-0658">Purine biosynthesis</keyword>
<evidence type="ECO:0000313" key="11">
    <source>
        <dbReference type="Proteomes" id="UP000254808"/>
    </source>
</evidence>
<evidence type="ECO:0000259" key="9">
    <source>
        <dbReference type="Pfam" id="PF01259"/>
    </source>
</evidence>
<dbReference type="Pfam" id="PF01259">
    <property type="entry name" value="SAICAR_synt"/>
    <property type="match status" value="1"/>
</dbReference>
<dbReference type="UniPathway" id="UPA00074">
    <property type="reaction ID" value="UER00131"/>
</dbReference>
<dbReference type="OrthoDB" id="9801549at2"/>
<dbReference type="HAMAP" id="MF_00137">
    <property type="entry name" value="SAICAR_synth"/>
    <property type="match status" value="1"/>
</dbReference>
<evidence type="ECO:0000256" key="1">
    <source>
        <dbReference type="ARBA" id="ARBA00004672"/>
    </source>
</evidence>